<feature type="compositionally biased region" description="Basic and acidic residues" evidence="1">
    <location>
        <begin position="15"/>
        <end position="29"/>
    </location>
</feature>
<dbReference type="PANTHER" id="PTHR37191">
    <property type="entry name" value="ZINC FINGER/BTB DOMAIN PROTEIN"/>
    <property type="match status" value="1"/>
</dbReference>
<evidence type="ECO:0000313" key="2">
    <source>
        <dbReference type="EMBL" id="KAG6656278.1"/>
    </source>
</evidence>
<dbReference type="PANTHER" id="PTHR37191:SF1">
    <property type="entry name" value="OS08G0112600 PROTEIN"/>
    <property type="match status" value="1"/>
</dbReference>
<comment type="caution">
    <text evidence="2">The sequence shown here is derived from an EMBL/GenBank/DDBJ whole genome shotgun (WGS) entry which is preliminary data.</text>
</comment>
<dbReference type="OrthoDB" id="1842891at2759"/>
<evidence type="ECO:0000256" key="1">
    <source>
        <dbReference type="SAM" id="MobiDB-lite"/>
    </source>
</evidence>
<proteinExistence type="predicted"/>
<keyword evidence="3" id="KW-1185">Reference proteome</keyword>
<sequence length="140" mass="16466">MGKAKRELMSSAPWRVEEESTEEFRDAKLKVTKQPGAEPVMHVPQKKKDKSKRYDHEDDNSLVEIDPQLRYSFQRNYQFLQRVFSIDTIVKPLPPAMAYNISRNLNFFTRIFTQFFDPEGIENAQKSLGIGQEEKARRVR</sequence>
<evidence type="ECO:0000313" key="3">
    <source>
        <dbReference type="Proteomes" id="UP000811609"/>
    </source>
</evidence>
<reference evidence="2" key="1">
    <citation type="submission" date="2020-12" db="EMBL/GenBank/DDBJ databases">
        <title>WGS assembly of Carya illinoinensis cv. Pawnee.</title>
        <authorList>
            <person name="Platts A."/>
            <person name="Shu S."/>
            <person name="Wright S."/>
            <person name="Barry K."/>
            <person name="Edger P."/>
            <person name="Pires J.C."/>
            <person name="Schmutz J."/>
        </authorList>
    </citation>
    <scope>NUCLEOTIDE SEQUENCE</scope>
    <source>
        <tissue evidence="2">Leaf</tissue>
    </source>
</reference>
<feature type="compositionally biased region" description="Basic residues" evidence="1">
    <location>
        <begin position="44"/>
        <end position="53"/>
    </location>
</feature>
<dbReference type="EMBL" id="CM031812">
    <property type="protein sequence ID" value="KAG6656278.1"/>
    <property type="molecule type" value="Genomic_DNA"/>
</dbReference>
<name>A0A8T1QN80_CARIL</name>
<dbReference type="Proteomes" id="UP000811609">
    <property type="component" value="Chromosome 4"/>
</dbReference>
<feature type="region of interest" description="Disordered" evidence="1">
    <location>
        <begin position="1"/>
        <end position="59"/>
    </location>
</feature>
<organism evidence="2 3">
    <name type="scientific">Carya illinoinensis</name>
    <name type="common">Pecan</name>
    <dbReference type="NCBI Taxonomy" id="32201"/>
    <lineage>
        <taxon>Eukaryota</taxon>
        <taxon>Viridiplantae</taxon>
        <taxon>Streptophyta</taxon>
        <taxon>Embryophyta</taxon>
        <taxon>Tracheophyta</taxon>
        <taxon>Spermatophyta</taxon>
        <taxon>Magnoliopsida</taxon>
        <taxon>eudicotyledons</taxon>
        <taxon>Gunneridae</taxon>
        <taxon>Pentapetalae</taxon>
        <taxon>rosids</taxon>
        <taxon>fabids</taxon>
        <taxon>Fagales</taxon>
        <taxon>Juglandaceae</taxon>
        <taxon>Carya</taxon>
    </lineage>
</organism>
<dbReference type="AlphaFoldDB" id="A0A8T1QN80"/>
<accession>A0A8T1QN80</accession>
<dbReference type="GO" id="GO:0009941">
    <property type="term" value="C:chloroplast envelope"/>
    <property type="evidence" value="ECO:0007669"/>
    <property type="project" value="TreeGrafter"/>
</dbReference>
<protein>
    <submittedName>
        <fullName evidence="2">Uncharacterized protein</fullName>
    </submittedName>
</protein>
<gene>
    <name evidence="2" type="ORF">CIPAW_04G011300</name>
</gene>